<dbReference type="NCBIfam" id="TIGR00317">
    <property type="entry name" value="cobS"/>
    <property type="match status" value="1"/>
</dbReference>
<evidence type="ECO:0000256" key="12">
    <source>
        <dbReference type="ARBA" id="ARBA00022989"/>
    </source>
</evidence>
<feature type="transmembrane region" description="Helical" evidence="19">
    <location>
        <begin position="112"/>
        <end position="135"/>
    </location>
</feature>
<proteinExistence type="inferred from homology"/>
<comment type="caution">
    <text evidence="20">The sequence shown here is derived from an EMBL/GenBank/DDBJ whole genome shotgun (WGS) entry which is preliminary data.</text>
</comment>
<evidence type="ECO:0000256" key="14">
    <source>
        <dbReference type="ARBA" id="ARBA00025228"/>
    </source>
</evidence>
<feature type="transmembrane region" description="Helical" evidence="19">
    <location>
        <begin position="141"/>
        <end position="162"/>
    </location>
</feature>
<evidence type="ECO:0000256" key="18">
    <source>
        <dbReference type="ARBA" id="ARBA00049504"/>
    </source>
</evidence>
<keyword evidence="21" id="KW-1185">Reference proteome</keyword>
<comment type="function">
    <text evidence="14 19">Joins adenosylcobinamide-GDP and alpha-ribazole to generate adenosylcobalamin (Ado-cobalamin). Also synthesizes adenosylcobalamin 5'-phosphate from adenosylcobinamide-GDP and alpha-ribazole 5'-phosphate.</text>
</comment>
<dbReference type="GO" id="GO:0051073">
    <property type="term" value="F:adenosylcobinamide-GDP ribazoletransferase activity"/>
    <property type="evidence" value="ECO:0007669"/>
    <property type="project" value="UniProtKB-EC"/>
</dbReference>
<evidence type="ECO:0000256" key="3">
    <source>
        <dbReference type="ARBA" id="ARBA00004663"/>
    </source>
</evidence>
<dbReference type="Proteomes" id="UP001528040">
    <property type="component" value="Unassembled WGS sequence"/>
</dbReference>
<comment type="pathway">
    <text evidence="3 19">Cofactor biosynthesis; adenosylcobalamin biosynthesis; adenosylcobalamin from cob(II)yrinate a,c-diamide: step 7/7.</text>
</comment>
<evidence type="ECO:0000256" key="10">
    <source>
        <dbReference type="ARBA" id="ARBA00022692"/>
    </source>
</evidence>
<evidence type="ECO:0000313" key="21">
    <source>
        <dbReference type="Proteomes" id="UP001528040"/>
    </source>
</evidence>
<dbReference type="InterPro" id="IPR003805">
    <property type="entry name" value="CobS"/>
</dbReference>
<comment type="cofactor">
    <cofactor evidence="1 19">
        <name>Mg(2+)</name>
        <dbReference type="ChEBI" id="CHEBI:18420"/>
    </cofactor>
</comment>
<dbReference type="PANTHER" id="PTHR34148">
    <property type="entry name" value="ADENOSYLCOBINAMIDE-GDP RIBAZOLETRANSFERASE"/>
    <property type="match status" value="1"/>
</dbReference>
<evidence type="ECO:0000256" key="8">
    <source>
        <dbReference type="ARBA" id="ARBA00022573"/>
    </source>
</evidence>
<protein>
    <recommendedName>
        <fullName evidence="6 19">Adenosylcobinamide-GDP ribazoletransferase</fullName>
        <ecNumber evidence="5 19">2.7.8.26</ecNumber>
    </recommendedName>
    <alternativeName>
        <fullName evidence="16 19">Cobalamin synthase</fullName>
    </alternativeName>
    <alternativeName>
        <fullName evidence="15 19">Cobalamin-5'-phosphate synthase</fullName>
    </alternativeName>
</protein>
<comment type="subcellular location">
    <subcellularLocation>
        <location evidence="2 19">Cell membrane</location>
        <topology evidence="2 19">Multi-pass membrane protein</topology>
    </subcellularLocation>
</comment>
<evidence type="ECO:0000256" key="4">
    <source>
        <dbReference type="ARBA" id="ARBA00010561"/>
    </source>
</evidence>
<accession>A0ABT4W214</accession>
<evidence type="ECO:0000256" key="9">
    <source>
        <dbReference type="ARBA" id="ARBA00022679"/>
    </source>
</evidence>
<keyword evidence="7 19" id="KW-1003">Cell membrane</keyword>
<dbReference type="RefSeq" id="WP_271054268.1">
    <property type="nucleotide sequence ID" value="NZ_JAQIIO010000005.1"/>
</dbReference>
<evidence type="ECO:0000256" key="17">
    <source>
        <dbReference type="ARBA" id="ARBA00048623"/>
    </source>
</evidence>
<comment type="similarity">
    <text evidence="4 19">Belongs to the CobS family.</text>
</comment>
<dbReference type="PANTHER" id="PTHR34148:SF1">
    <property type="entry name" value="ADENOSYLCOBINAMIDE-GDP RIBAZOLETRANSFERASE"/>
    <property type="match status" value="1"/>
</dbReference>
<dbReference type="EMBL" id="JAQIIO010000005">
    <property type="protein sequence ID" value="MDA5094558.1"/>
    <property type="molecule type" value="Genomic_DNA"/>
</dbReference>
<evidence type="ECO:0000256" key="7">
    <source>
        <dbReference type="ARBA" id="ARBA00022475"/>
    </source>
</evidence>
<evidence type="ECO:0000256" key="5">
    <source>
        <dbReference type="ARBA" id="ARBA00013200"/>
    </source>
</evidence>
<name>A0ABT4W214_9RHOB</name>
<gene>
    <name evidence="19 20" type="primary">cobS</name>
    <name evidence="20" type="ORF">O2N63_10725</name>
</gene>
<keyword evidence="10 19" id="KW-0812">Transmembrane</keyword>
<feature type="transmembrane region" description="Helical" evidence="19">
    <location>
        <begin position="37"/>
        <end position="56"/>
    </location>
</feature>
<evidence type="ECO:0000256" key="15">
    <source>
        <dbReference type="ARBA" id="ARBA00032605"/>
    </source>
</evidence>
<evidence type="ECO:0000256" key="16">
    <source>
        <dbReference type="ARBA" id="ARBA00032853"/>
    </source>
</evidence>
<comment type="catalytic activity">
    <reaction evidence="18 19">
        <text>alpha-ribazole 5'-phosphate + adenosylcob(III)inamide-GDP = adenosylcob(III)alamin 5'-phosphate + GMP + H(+)</text>
        <dbReference type="Rhea" id="RHEA:23560"/>
        <dbReference type="ChEBI" id="CHEBI:15378"/>
        <dbReference type="ChEBI" id="CHEBI:57918"/>
        <dbReference type="ChEBI" id="CHEBI:58115"/>
        <dbReference type="ChEBI" id="CHEBI:60487"/>
        <dbReference type="ChEBI" id="CHEBI:60493"/>
        <dbReference type="EC" id="2.7.8.26"/>
    </reaction>
</comment>
<evidence type="ECO:0000256" key="13">
    <source>
        <dbReference type="ARBA" id="ARBA00023136"/>
    </source>
</evidence>
<keyword evidence="12 19" id="KW-1133">Transmembrane helix</keyword>
<comment type="catalytic activity">
    <reaction evidence="17 19">
        <text>alpha-ribazole + adenosylcob(III)inamide-GDP = adenosylcob(III)alamin + GMP + H(+)</text>
        <dbReference type="Rhea" id="RHEA:16049"/>
        <dbReference type="ChEBI" id="CHEBI:10329"/>
        <dbReference type="ChEBI" id="CHEBI:15378"/>
        <dbReference type="ChEBI" id="CHEBI:18408"/>
        <dbReference type="ChEBI" id="CHEBI:58115"/>
        <dbReference type="ChEBI" id="CHEBI:60487"/>
        <dbReference type="EC" id="2.7.8.26"/>
    </reaction>
</comment>
<sequence>MPLLHLQDLPAALGLLSRLPVKVDTDLATTRGAMSAWAWPLVGIVIGLITGLVALLSQWLGLPVQAAAILVLTTQILLTGALHEDGLADCADGFWGGYDRERRLEIMKDSRIGAYGVIAIVLSLLARAGALIVVLSLPSPIFALIAVGVISRVPMVILMAGLPNARGTGLAQSVGRPGFSTGLLATGFALILSAVLLGWIFVPLTIWVAITATVIAFVAHRKIGGQTGDVLGASQQIAEISALFVLTSLAT</sequence>
<evidence type="ECO:0000256" key="2">
    <source>
        <dbReference type="ARBA" id="ARBA00004651"/>
    </source>
</evidence>
<dbReference type="HAMAP" id="MF_00719">
    <property type="entry name" value="CobS"/>
    <property type="match status" value="1"/>
</dbReference>
<evidence type="ECO:0000256" key="11">
    <source>
        <dbReference type="ARBA" id="ARBA00022842"/>
    </source>
</evidence>
<evidence type="ECO:0000256" key="6">
    <source>
        <dbReference type="ARBA" id="ARBA00015850"/>
    </source>
</evidence>
<evidence type="ECO:0000256" key="1">
    <source>
        <dbReference type="ARBA" id="ARBA00001946"/>
    </source>
</evidence>
<reference evidence="20 21" key="1">
    <citation type="submission" date="2023-01" db="EMBL/GenBank/DDBJ databases">
        <authorList>
            <person name="Yoon J.-W."/>
        </authorList>
    </citation>
    <scope>NUCLEOTIDE SEQUENCE [LARGE SCALE GENOMIC DNA]</scope>
    <source>
        <strain evidence="20 21">KMU-50</strain>
    </source>
</reference>
<keyword evidence="13 19" id="KW-0472">Membrane</keyword>
<keyword evidence="9 19" id="KW-0808">Transferase</keyword>
<keyword evidence="8 19" id="KW-0169">Cobalamin biosynthesis</keyword>
<keyword evidence="11 19" id="KW-0460">Magnesium</keyword>
<dbReference type="EC" id="2.7.8.26" evidence="5 19"/>
<feature type="transmembrane region" description="Helical" evidence="19">
    <location>
        <begin position="174"/>
        <end position="194"/>
    </location>
</feature>
<organism evidence="20 21">
    <name type="scientific">Aliiroseovarius salicola</name>
    <dbReference type="NCBI Taxonomy" id="3009082"/>
    <lineage>
        <taxon>Bacteria</taxon>
        <taxon>Pseudomonadati</taxon>
        <taxon>Pseudomonadota</taxon>
        <taxon>Alphaproteobacteria</taxon>
        <taxon>Rhodobacterales</taxon>
        <taxon>Paracoccaceae</taxon>
        <taxon>Aliiroseovarius</taxon>
    </lineage>
</organism>
<evidence type="ECO:0000256" key="19">
    <source>
        <dbReference type="HAMAP-Rule" id="MF_00719"/>
    </source>
</evidence>
<dbReference type="Pfam" id="PF02654">
    <property type="entry name" value="CobS"/>
    <property type="match status" value="1"/>
</dbReference>
<evidence type="ECO:0000313" key="20">
    <source>
        <dbReference type="EMBL" id="MDA5094558.1"/>
    </source>
</evidence>